<feature type="transmembrane region" description="Helical" evidence="1">
    <location>
        <begin position="117"/>
        <end position="146"/>
    </location>
</feature>
<keyword evidence="1" id="KW-0812">Transmembrane</keyword>
<feature type="transmembrane region" description="Helical" evidence="1">
    <location>
        <begin position="211"/>
        <end position="244"/>
    </location>
</feature>
<reference evidence="2" key="1">
    <citation type="submission" date="2018-06" db="EMBL/GenBank/DDBJ databases">
        <authorList>
            <person name="Zhirakovskaya E."/>
        </authorList>
    </citation>
    <scope>NUCLEOTIDE SEQUENCE</scope>
</reference>
<sequence length="261" mass="28337">MNSDNPYQPPTTQVETAAKSSDDIWTFIEPQSVPVGRSLSWIGQGFSFFGRNAGTWIVITIIYLLVLLFSSFIPFATTILQPILAGGLMLGLYAQDNGQDIEIRHLFEGFSVCVDKLAIFGALLIGIAILTTIVFAILFLIGFFVVLGLNESGADSQIAIIIMVTIAVPVVLIVSLLFGALSWFGPPLIILHNKPVGDAVKLSLLALKRNIGAFIIFSFFAFLLVVLVAFTLYIGLLVLMPVLFGATYASWKDIFTNAPSQ</sequence>
<protein>
    <recommendedName>
        <fullName evidence="3">Transmembrane protein</fullName>
    </recommendedName>
</protein>
<accession>A0A3B1ATD3</accession>
<gene>
    <name evidence="2" type="ORF">MNBD_GAMMA21-675</name>
</gene>
<feature type="transmembrane region" description="Helical" evidence="1">
    <location>
        <begin position="53"/>
        <end position="73"/>
    </location>
</feature>
<feature type="transmembrane region" description="Helical" evidence="1">
    <location>
        <begin position="158"/>
        <end position="184"/>
    </location>
</feature>
<name>A0A3B1ATD3_9ZZZZ</name>
<evidence type="ECO:0000256" key="1">
    <source>
        <dbReference type="SAM" id="Phobius"/>
    </source>
</evidence>
<dbReference type="NCBIfam" id="NF041043">
    <property type="entry name" value="BPSS1780_fam"/>
    <property type="match status" value="1"/>
</dbReference>
<organism evidence="2">
    <name type="scientific">hydrothermal vent metagenome</name>
    <dbReference type="NCBI Taxonomy" id="652676"/>
    <lineage>
        <taxon>unclassified sequences</taxon>
        <taxon>metagenomes</taxon>
        <taxon>ecological metagenomes</taxon>
    </lineage>
</organism>
<dbReference type="EMBL" id="UOFR01000035">
    <property type="protein sequence ID" value="VAW95986.1"/>
    <property type="molecule type" value="Genomic_DNA"/>
</dbReference>
<proteinExistence type="predicted"/>
<keyword evidence="1" id="KW-0472">Membrane</keyword>
<dbReference type="InterPro" id="IPR047798">
    <property type="entry name" value="BPSS1780-like"/>
</dbReference>
<keyword evidence="1" id="KW-1133">Transmembrane helix</keyword>
<evidence type="ECO:0008006" key="3">
    <source>
        <dbReference type="Google" id="ProtNLM"/>
    </source>
</evidence>
<dbReference type="AlphaFoldDB" id="A0A3B1ATD3"/>
<evidence type="ECO:0000313" key="2">
    <source>
        <dbReference type="EMBL" id="VAW95986.1"/>
    </source>
</evidence>